<feature type="domain" description="DUF7092" evidence="2">
    <location>
        <begin position="9"/>
        <end position="83"/>
    </location>
</feature>
<comment type="caution">
    <text evidence="3">The sequence shown here is derived from an EMBL/GenBank/DDBJ whole genome shotgun (WGS) entry which is preliminary data.</text>
</comment>
<proteinExistence type="predicted"/>
<evidence type="ECO:0000313" key="3">
    <source>
        <dbReference type="EMBL" id="HBA08933.1"/>
    </source>
</evidence>
<evidence type="ECO:0000313" key="4">
    <source>
        <dbReference type="Proteomes" id="UP000264313"/>
    </source>
</evidence>
<gene>
    <name evidence="3" type="ORF">DCW48_04785</name>
</gene>
<evidence type="ECO:0000256" key="1">
    <source>
        <dbReference type="SAM" id="Phobius"/>
    </source>
</evidence>
<keyword evidence="1" id="KW-0812">Transmembrane</keyword>
<sequence>MANTQPMQFDADYFDGISPRAQRVLVSITDDAFTFNATTDISGNASPTRHIFFIKDCHIQAKLGTGRRLIDLSDGSRLETDYQDLEHHLPKNSSHHLWRAIHYAESHLLIVIFALIGLVLSSLLLLKYGVPVAAKFAALATPPSIEKDLGKQTLEALDHQ</sequence>
<dbReference type="Pfam" id="PF23368">
    <property type="entry name" value="DUF7092"/>
    <property type="match status" value="1"/>
</dbReference>
<dbReference type="InterPro" id="IPR055518">
    <property type="entry name" value="DUF7092"/>
</dbReference>
<dbReference type="EMBL" id="DNAA01000114">
    <property type="protein sequence ID" value="HBA08933.1"/>
    <property type="molecule type" value="Genomic_DNA"/>
</dbReference>
<keyword evidence="1" id="KW-0472">Membrane</keyword>
<accession>A0A351RA62</accession>
<keyword evidence="1" id="KW-1133">Transmembrane helix</keyword>
<reference evidence="3 4" key="1">
    <citation type="journal article" date="2018" name="Nat. Biotechnol.">
        <title>A standardized bacterial taxonomy based on genome phylogeny substantially revises the tree of life.</title>
        <authorList>
            <person name="Parks D.H."/>
            <person name="Chuvochina M."/>
            <person name="Waite D.W."/>
            <person name="Rinke C."/>
            <person name="Skarshewski A."/>
            <person name="Chaumeil P.A."/>
            <person name="Hugenholtz P."/>
        </authorList>
    </citation>
    <scope>NUCLEOTIDE SEQUENCE [LARGE SCALE GENOMIC DNA]</scope>
    <source>
        <strain evidence="3">UBA9958</strain>
    </source>
</reference>
<dbReference type="Proteomes" id="UP000264313">
    <property type="component" value="Unassembled WGS sequence"/>
</dbReference>
<feature type="non-terminal residue" evidence="3">
    <location>
        <position position="160"/>
    </location>
</feature>
<name>A0A351RA62_9PROT</name>
<protein>
    <recommendedName>
        <fullName evidence="2">DUF7092 domain-containing protein</fullName>
    </recommendedName>
</protein>
<organism evidence="3 4">
    <name type="scientific">Methylotenera mobilis</name>
    <dbReference type="NCBI Taxonomy" id="359408"/>
    <lineage>
        <taxon>Bacteria</taxon>
        <taxon>Pseudomonadati</taxon>
        <taxon>Pseudomonadota</taxon>
        <taxon>Betaproteobacteria</taxon>
        <taxon>Nitrosomonadales</taxon>
        <taxon>Methylophilaceae</taxon>
        <taxon>Methylotenera</taxon>
    </lineage>
</organism>
<evidence type="ECO:0000259" key="2">
    <source>
        <dbReference type="Pfam" id="PF23368"/>
    </source>
</evidence>
<dbReference type="AlphaFoldDB" id="A0A351RA62"/>
<feature type="transmembrane region" description="Helical" evidence="1">
    <location>
        <begin position="107"/>
        <end position="126"/>
    </location>
</feature>